<name>A0AAD5TV95_9FUNG</name>
<proteinExistence type="predicted"/>
<organism evidence="2 3">
    <name type="scientific">Clydaea vesicula</name>
    <dbReference type="NCBI Taxonomy" id="447962"/>
    <lineage>
        <taxon>Eukaryota</taxon>
        <taxon>Fungi</taxon>
        <taxon>Fungi incertae sedis</taxon>
        <taxon>Chytridiomycota</taxon>
        <taxon>Chytridiomycota incertae sedis</taxon>
        <taxon>Chytridiomycetes</taxon>
        <taxon>Lobulomycetales</taxon>
        <taxon>Lobulomycetaceae</taxon>
        <taxon>Clydaea</taxon>
    </lineage>
</organism>
<dbReference type="Proteomes" id="UP001211065">
    <property type="component" value="Unassembled WGS sequence"/>
</dbReference>
<keyword evidence="1" id="KW-0812">Transmembrane</keyword>
<protein>
    <submittedName>
        <fullName evidence="2">Uncharacterized protein</fullName>
    </submittedName>
</protein>
<feature type="transmembrane region" description="Helical" evidence="1">
    <location>
        <begin position="48"/>
        <end position="74"/>
    </location>
</feature>
<keyword evidence="1" id="KW-1133">Transmembrane helix</keyword>
<evidence type="ECO:0000256" key="1">
    <source>
        <dbReference type="SAM" id="Phobius"/>
    </source>
</evidence>
<gene>
    <name evidence="2" type="ORF">HK099_008526</name>
</gene>
<comment type="caution">
    <text evidence="2">The sequence shown here is derived from an EMBL/GenBank/DDBJ whole genome shotgun (WGS) entry which is preliminary data.</text>
</comment>
<dbReference type="AlphaFoldDB" id="A0AAD5TV95"/>
<keyword evidence="3" id="KW-1185">Reference proteome</keyword>
<reference evidence="2" key="1">
    <citation type="submission" date="2020-05" db="EMBL/GenBank/DDBJ databases">
        <title>Phylogenomic resolution of chytrid fungi.</title>
        <authorList>
            <person name="Stajich J.E."/>
            <person name="Amses K."/>
            <person name="Simmons R."/>
            <person name="Seto K."/>
            <person name="Myers J."/>
            <person name="Bonds A."/>
            <person name="Quandt C.A."/>
            <person name="Barry K."/>
            <person name="Liu P."/>
            <person name="Grigoriev I."/>
            <person name="Longcore J.E."/>
            <person name="James T.Y."/>
        </authorList>
    </citation>
    <scope>NUCLEOTIDE SEQUENCE</scope>
    <source>
        <strain evidence="2">JEL0476</strain>
    </source>
</reference>
<evidence type="ECO:0000313" key="2">
    <source>
        <dbReference type="EMBL" id="KAJ3209298.1"/>
    </source>
</evidence>
<accession>A0AAD5TV95</accession>
<feature type="transmembrane region" description="Helical" evidence="1">
    <location>
        <begin position="6"/>
        <end position="27"/>
    </location>
</feature>
<dbReference type="EMBL" id="JADGJW010000947">
    <property type="protein sequence ID" value="KAJ3209298.1"/>
    <property type="molecule type" value="Genomic_DNA"/>
</dbReference>
<feature type="non-terminal residue" evidence="2">
    <location>
        <position position="1"/>
    </location>
</feature>
<feature type="transmembrane region" description="Helical" evidence="1">
    <location>
        <begin position="94"/>
        <end position="119"/>
    </location>
</feature>
<sequence length="170" mass="19429">VLQLIYFAVIDTILGVLLVDRISTKAFTSKTLSKKSTVINAIQLRKRLILYLVIWLALIYLALLSTVIGTLYVIPTNDFYSKSNFREIFNDIGVLLLVIEFCLSIEYFRLITALTEFAVKKSSYKERFSTEINAKYIQQSKDSSTVSHENSAHVEASMQMKTLIWSISEK</sequence>
<keyword evidence="1" id="KW-0472">Membrane</keyword>
<evidence type="ECO:0000313" key="3">
    <source>
        <dbReference type="Proteomes" id="UP001211065"/>
    </source>
</evidence>